<organism evidence="1 2">
    <name type="scientific">Bradyrhizobium canariense</name>
    <dbReference type="NCBI Taxonomy" id="255045"/>
    <lineage>
        <taxon>Bacteria</taxon>
        <taxon>Pseudomonadati</taxon>
        <taxon>Pseudomonadota</taxon>
        <taxon>Alphaproteobacteria</taxon>
        <taxon>Hyphomicrobiales</taxon>
        <taxon>Nitrobacteraceae</taxon>
        <taxon>Bradyrhizobium</taxon>
    </lineage>
</organism>
<proteinExistence type="predicted"/>
<dbReference type="Proteomes" id="UP000193884">
    <property type="component" value="Unassembled WGS sequence"/>
</dbReference>
<sequence length="92" mass="10289">MNFSKFDDGVLSAILSGSALASRDRLDRLTFSKLIFAWAYASRQLQRILTEVFEGSPQVLLVILCRSALWLSIVPVAFTSRDDDRRGNAARP</sequence>
<keyword evidence="2" id="KW-1185">Reference proteome</keyword>
<accession>A0ABX3X9U3</accession>
<protein>
    <submittedName>
        <fullName evidence="1">Uncharacterized protein</fullName>
    </submittedName>
</protein>
<gene>
    <name evidence="1" type="ORF">BST63_06505</name>
</gene>
<name>A0ABX3X9U3_9BRAD</name>
<comment type="caution">
    <text evidence="1">The sequence shown here is derived from an EMBL/GenBank/DDBJ whole genome shotgun (WGS) entry which is preliminary data.</text>
</comment>
<evidence type="ECO:0000313" key="1">
    <source>
        <dbReference type="EMBL" id="OSJ33050.1"/>
    </source>
</evidence>
<reference evidence="1 2" key="1">
    <citation type="submission" date="2017-03" db="EMBL/GenBank/DDBJ databases">
        <title>Whole genome sequences of fourteen strains of Bradyrhizobium canariense and one strain of Bradyrhizobium japonicum isolated from Lupinus (Papilionoideae: Genisteae) species in Algeria.</title>
        <authorList>
            <person name="Crovadore J."/>
            <person name="Chekireb D."/>
            <person name="Brachmann A."/>
            <person name="Chablais R."/>
            <person name="Cochard B."/>
            <person name="Lefort F."/>
        </authorList>
    </citation>
    <scope>NUCLEOTIDE SEQUENCE [LARGE SCALE GENOMIC DNA]</scope>
    <source>
        <strain evidence="1 2">UBMAN05</strain>
    </source>
</reference>
<evidence type="ECO:0000313" key="2">
    <source>
        <dbReference type="Proteomes" id="UP000193884"/>
    </source>
</evidence>
<dbReference type="EMBL" id="NAFK01000138">
    <property type="protein sequence ID" value="OSJ33050.1"/>
    <property type="molecule type" value="Genomic_DNA"/>
</dbReference>